<reference evidence="3 4" key="1">
    <citation type="journal article" date="2019" name="Emerg. Microbes Infect.">
        <title>Comprehensive subspecies identification of 175 nontuberculous mycobacteria species based on 7547 genomic profiles.</title>
        <authorList>
            <person name="Matsumoto Y."/>
            <person name="Kinjo T."/>
            <person name="Motooka D."/>
            <person name="Nabeya D."/>
            <person name="Jung N."/>
            <person name="Uechi K."/>
            <person name="Horii T."/>
            <person name="Iida T."/>
            <person name="Fujita J."/>
            <person name="Nakamura S."/>
        </authorList>
    </citation>
    <scope>NUCLEOTIDE SEQUENCE [LARGE SCALE GENOMIC DNA]</scope>
    <source>
        <strain evidence="3 4">JCM 30996</strain>
    </source>
</reference>
<gene>
    <name evidence="3" type="ORF">MHIP_15710</name>
</gene>
<dbReference type="SUPFAM" id="SSF55797">
    <property type="entry name" value="PR-1-like"/>
    <property type="match status" value="1"/>
</dbReference>
<dbReference type="EMBL" id="BLLB01000002">
    <property type="protein sequence ID" value="GFH01088.1"/>
    <property type="molecule type" value="Genomic_DNA"/>
</dbReference>
<comment type="caution">
    <text evidence="3">The sequence shown here is derived from an EMBL/GenBank/DDBJ whole genome shotgun (WGS) entry which is preliminary data.</text>
</comment>
<evidence type="ECO:0000313" key="4">
    <source>
        <dbReference type="Proteomes" id="UP000465304"/>
    </source>
</evidence>
<accession>A0A7I9ZKC2</accession>
<dbReference type="Proteomes" id="UP000465304">
    <property type="component" value="Unassembled WGS sequence"/>
</dbReference>
<keyword evidence="1" id="KW-0732">Signal</keyword>
<name>A0A7I9ZKC2_9MYCO</name>
<dbReference type="AlphaFoldDB" id="A0A7I9ZKC2"/>
<dbReference type="InterPro" id="IPR014044">
    <property type="entry name" value="CAP_dom"/>
</dbReference>
<evidence type="ECO:0000313" key="3">
    <source>
        <dbReference type="EMBL" id="GFH01088.1"/>
    </source>
</evidence>
<dbReference type="PANTHER" id="PTHR31157:SF1">
    <property type="entry name" value="SCP DOMAIN-CONTAINING PROTEIN"/>
    <property type="match status" value="1"/>
</dbReference>
<evidence type="ECO:0000259" key="2">
    <source>
        <dbReference type="Pfam" id="PF00188"/>
    </source>
</evidence>
<feature type="domain" description="SCP" evidence="2">
    <location>
        <begin position="43"/>
        <end position="152"/>
    </location>
</feature>
<dbReference type="PANTHER" id="PTHR31157">
    <property type="entry name" value="SCP DOMAIN-CONTAINING PROTEIN"/>
    <property type="match status" value="1"/>
</dbReference>
<dbReference type="InterPro" id="IPR035940">
    <property type="entry name" value="CAP_sf"/>
</dbReference>
<feature type="chain" id="PRO_5029574144" description="SCP domain-containing protein" evidence="1">
    <location>
        <begin position="26"/>
        <end position="160"/>
    </location>
</feature>
<feature type="signal peptide" evidence="1">
    <location>
        <begin position="1"/>
        <end position="25"/>
    </location>
</feature>
<dbReference type="CDD" id="cd05379">
    <property type="entry name" value="CAP_bacterial"/>
    <property type="match status" value="1"/>
</dbReference>
<dbReference type="Gene3D" id="3.40.33.10">
    <property type="entry name" value="CAP"/>
    <property type="match status" value="1"/>
</dbReference>
<proteinExistence type="predicted"/>
<sequence length="160" mass="16211">MMVKAKVVGILAMCAVLTTALDASAGDFTAQADGRAAGIYVGVNQLRQACGTIGEDARLTAAAQRHANDMLQNKAYSHTGSDGSSPRARMADAGYGALGSTGEIVYWATGSAATADGALDFWMQSPGHRAIILNCGFTAGGFATASDGRTMTAVGDFAGP</sequence>
<dbReference type="Pfam" id="PF00188">
    <property type="entry name" value="CAP"/>
    <property type="match status" value="1"/>
</dbReference>
<organism evidence="3 4">
    <name type="scientific">Mycolicibacterium hippocampi</name>
    <dbReference type="NCBI Taxonomy" id="659824"/>
    <lineage>
        <taxon>Bacteria</taxon>
        <taxon>Bacillati</taxon>
        <taxon>Actinomycetota</taxon>
        <taxon>Actinomycetes</taxon>
        <taxon>Mycobacteriales</taxon>
        <taxon>Mycobacteriaceae</taxon>
        <taxon>Mycolicibacterium</taxon>
    </lineage>
</organism>
<evidence type="ECO:0000256" key="1">
    <source>
        <dbReference type="SAM" id="SignalP"/>
    </source>
</evidence>
<protein>
    <recommendedName>
        <fullName evidence="2">SCP domain-containing protein</fullName>
    </recommendedName>
</protein>
<keyword evidence="4" id="KW-1185">Reference proteome</keyword>